<accession>A0AAE1GNM4</accession>
<feature type="domain" description="Reverse transcriptase" evidence="2">
    <location>
        <begin position="55"/>
        <end position="310"/>
    </location>
</feature>
<protein>
    <recommendedName>
        <fullName evidence="2">Reverse transcriptase domain-containing protein</fullName>
    </recommendedName>
</protein>
<dbReference type="EMBL" id="JAWQEG010000062">
    <property type="protein sequence ID" value="KAK3895211.1"/>
    <property type="molecule type" value="Genomic_DNA"/>
</dbReference>
<reference evidence="3" key="1">
    <citation type="submission" date="2023-10" db="EMBL/GenBank/DDBJ databases">
        <title>Genome assemblies of two species of porcelain crab, Petrolisthes cinctipes and Petrolisthes manimaculis (Anomura: Porcellanidae).</title>
        <authorList>
            <person name="Angst P."/>
        </authorList>
    </citation>
    <scope>NUCLEOTIDE SEQUENCE</scope>
    <source>
        <strain evidence="3">PB745_01</strain>
        <tissue evidence="3">Gill</tissue>
    </source>
</reference>
<name>A0AAE1GNM4_PETCI</name>
<keyword evidence="4" id="KW-1185">Reference proteome</keyword>
<dbReference type="Gene3D" id="3.10.10.10">
    <property type="entry name" value="HIV Type 1 Reverse Transcriptase, subunit A, domain 1"/>
    <property type="match status" value="1"/>
</dbReference>
<evidence type="ECO:0000313" key="3">
    <source>
        <dbReference type="EMBL" id="KAK3895211.1"/>
    </source>
</evidence>
<organism evidence="3 4">
    <name type="scientific">Petrolisthes cinctipes</name>
    <name type="common">Flat porcelain crab</name>
    <dbReference type="NCBI Taxonomy" id="88211"/>
    <lineage>
        <taxon>Eukaryota</taxon>
        <taxon>Metazoa</taxon>
        <taxon>Ecdysozoa</taxon>
        <taxon>Arthropoda</taxon>
        <taxon>Crustacea</taxon>
        <taxon>Multicrustacea</taxon>
        <taxon>Malacostraca</taxon>
        <taxon>Eumalacostraca</taxon>
        <taxon>Eucarida</taxon>
        <taxon>Decapoda</taxon>
        <taxon>Pleocyemata</taxon>
        <taxon>Anomura</taxon>
        <taxon>Galatheoidea</taxon>
        <taxon>Porcellanidae</taxon>
        <taxon>Petrolisthes</taxon>
    </lineage>
</organism>
<sequence length="720" mass="80659">MEVADMTDRPFSLQELQQAKRRGRNTATGADGVPYSMLAHAGPAGDAALLATLNASWTAGRLQLAWKEADIKPIPKPREPSKLRPISLLSCLAKTAEKMVLARLQWHIGPSHLHIFGYTRGVSTADSILTLMTHINHRPTVAVFIDLEKAFELASPHAILDALVKKAVRGRMLAWLRDFLQHCRARVRFQGHKSSFQERENGTPQGSILSPLLFNLLMEQLVALPFHTGTVLLSYADDLTLMVTGKGNRLRKTQQALDLISEKCQDLGLKISAEKTQAMMLKAADPAWQLRVQGIDLAWTNSYQYIGVWVDKRLSFTTHAAYLRERTQARLNVMRAMTRPTAGATFSVLHLYYMQAVRSLVDYSDLVLLALSPNQQEWLETELVAIQLALEHAHHRQEPTVMLNTDSRAGLQALQQPHPKDNVGLITTILGILQGIAAQGRQQTALSTQRDERMVAMMECLPSPGGVASTSSDHRPASSETPPNLNPASTPAPFLTSSASLRDFTAWKMKFDGYMLLTHADKLPQKEQRAILLSLLNEDWDRVNSNASTPNFATTWFVAPVKTMLECKTLTLEKEMHLRNGRRRVCQHQLQQVVATDISQLPAWPHDFDPSEEIRAAHSAKIQAYFPCAFGGEAILRTMTGNPMVIELTSDMKLYAVTTARPLPYCWRDDIKKQLDEFCVKDIFAPINYPTDWCHPMVLVSKKDAGIRMRVDLTKLNKYI</sequence>
<evidence type="ECO:0000256" key="1">
    <source>
        <dbReference type="SAM" id="MobiDB-lite"/>
    </source>
</evidence>
<dbReference type="InterPro" id="IPR043502">
    <property type="entry name" value="DNA/RNA_pol_sf"/>
</dbReference>
<dbReference type="Proteomes" id="UP001286313">
    <property type="component" value="Unassembled WGS sequence"/>
</dbReference>
<feature type="compositionally biased region" description="Polar residues" evidence="1">
    <location>
        <begin position="478"/>
        <end position="492"/>
    </location>
</feature>
<dbReference type="Pfam" id="PF00078">
    <property type="entry name" value="RVT_1"/>
    <property type="match status" value="1"/>
</dbReference>
<dbReference type="GO" id="GO:0071897">
    <property type="term" value="P:DNA biosynthetic process"/>
    <property type="evidence" value="ECO:0007669"/>
    <property type="project" value="UniProtKB-ARBA"/>
</dbReference>
<comment type="caution">
    <text evidence="3">The sequence shown here is derived from an EMBL/GenBank/DDBJ whole genome shotgun (WGS) entry which is preliminary data.</text>
</comment>
<dbReference type="InterPro" id="IPR000477">
    <property type="entry name" value="RT_dom"/>
</dbReference>
<evidence type="ECO:0000259" key="2">
    <source>
        <dbReference type="PROSITE" id="PS50878"/>
    </source>
</evidence>
<evidence type="ECO:0000313" key="4">
    <source>
        <dbReference type="Proteomes" id="UP001286313"/>
    </source>
</evidence>
<dbReference type="PANTHER" id="PTHR19446">
    <property type="entry name" value="REVERSE TRANSCRIPTASES"/>
    <property type="match status" value="1"/>
</dbReference>
<feature type="region of interest" description="Disordered" evidence="1">
    <location>
        <begin position="462"/>
        <end position="492"/>
    </location>
</feature>
<dbReference type="InterPro" id="IPR043128">
    <property type="entry name" value="Rev_trsase/Diguanyl_cyclase"/>
</dbReference>
<dbReference type="PROSITE" id="PS50878">
    <property type="entry name" value="RT_POL"/>
    <property type="match status" value="1"/>
</dbReference>
<gene>
    <name evidence="3" type="ORF">Pcinc_001071</name>
</gene>
<dbReference type="AlphaFoldDB" id="A0AAE1GNM4"/>
<dbReference type="Gene3D" id="3.30.70.270">
    <property type="match status" value="1"/>
</dbReference>
<dbReference type="CDD" id="cd01650">
    <property type="entry name" value="RT_nLTR_like"/>
    <property type="match status" value="1"/>
</dbReference>
<proteinExistence type="predicted"/>
<dbReference type="SUPFAM" id="SSF56672">
    <property type="entry name" value="DNA/RNA polymerases"/>
    <property type="match status" value="2"/>
</dbReference>